<feature type="non-terminal residue" evidence="7">
    <location>
        <position position="89"/>
    </location>
</feature>
<evidence type="ECO:0000256" key="2">
    <source>
        <dbReference type="ARBA" id="ARBA00022448"/>
    </source>
</evidence>
<reference evidence="7" key="1">
    <citation type="submission" date="2022-11" db="EMBL/GenBank/DDBJ databases">
        <title>Centuries of genome instability and evolution in soft-shell clam transmissible cancer (bioRxiv).</title>
        <authorList>
            <person name="Hart S.F.M."/>
            <person name="Yonemitsu M.A."/>
            <person name="Giersch R.M."/>
            <person name="Beal B.F."/>
            <person name="Arriagada G."/>
            <person name="Davis B.W."/>
            <person name="Ostrander E.A."/>
            <person name="Goff S.P."/>
            <person name="Metzger M.J."/>
        </authorList>
    </citation>
    <scope>NUCLEOTIDE SEQUENCE</scope>
    <source>
        <strain evidence="7">MELC-2E11</strain>
        <tissue evidence="7">Siphon/mantle</tissue>
    </source>
</reference>
<proteinExistence type="predicted"/>
<dbReference type="Proteomes" id="UP001164746">
    <property type="component" value="Chromosome 12"/>
</dbReference>
<feature type="transmembrane region" description="Helical" evidence="6">
    <location>
        <begin position="45"/>
        <end position="64"/>
    </location>
</feature>
<comment type="subcellular location">
    <subcellularLocation>
        <location evidence="1">Membrane</location>
        <topology evidence="1">Multi-pass membrane protein</topology>
    </subcellularLocation>
</comment>
<name>A0ABY7FLC7_MYAAR</name>
<dbReference type="PANTHER" id="PTHR23506">
    <property type="entry name" value="GH10249P"/>
    <property type="match status" value="1"/>
</dbReference>
<keyword evidence="2" id="KW-0813">Transport</keyword>
<sequence>MFGTGVFCWEPARRSRRYSSGGPYRESGMSMLAEYFSEDERRSQAMGLAMGGCALGILVGYPFGGLLYALSGKTLPFVGIALLAFLSLG</sequence>
<evidence type="ECO:0000256" key="1">
    <source>
        <dbReference type="ARBA" id="ARBA00004141"/>
    </source>
</evidence>
<dbReference type="Gene3D" id="1.20.1250.20">
    <property type="entry name" value="MFS general substrate transporter like domains"/>
    <property type="match status" value="1"/>
</dbReference>
<protein>
    <submittedName>
        <fullName evidence="7">VMAT2-like protein</fullName>
    </submittedName>
</protein>
<evidence type="ECO:0000256" key="5">
    <source>
        <dbReference type="ARBA" id="ARBA00023136"/>
    </source>
</evidence>
<keyword evidence="8" id="KW-1185">Reference proteome</keyword>
<gene>
    <name evidence="7" type="ORF">MAR_015447</name>
</gene>
<dbReference type="InterPro" id="IPR011701">
    <property type="entry name" value="MFS"/>
</dbReference>
<dbReference type="SUPFAM" id="SSF103473">
    <property type="entry name" value="MFS general substrate transporter"/>
    <property type="match status" value="1"/>
</dbReference>
<organism evidence="7 8">
    <name type="scientific">Mya arenaria</name>
    <name type="common">Soft-shell clam</name>
    <dbReference type="NCBI Taxonomy" id="6604"/>
    <lineage>
        <taxon>Eukaryota</taxon>
        <taxon>Metazoa</taxon>
        <taxon>Spiralia</taxon>
        <taxon>Lophotrochozoa</taxon>
        <taxon>Mollusca</taxon>
        <taxon>Bivalvia</taxon>
        <taxon>Autobranchia</taxon>
        <taxon>Heteroconchia</taxon>
        <taxon>Euheterodonta</taxon>
        <taxon>Imparidentia</taxon>
        <taxon>Neoheterodontei</taxon>
        <taxon>Myida</taxon>
        <taxon>Myoidea</taxon>
        <taxon>Myidae</taxon>
        <taxon>Mya</taxon>
    </lineage>
</organism>
<evidence type="ECO:0000313" key="7">
    <source>
        <dbReference type="EMBL" id="WAR21473.1"/>
    </source>
</evidence>
<evidence type="ECO:0000256" key="3">
    <source>
        <dbReference type="ARBA" id="ARBA00022692"/>
    </source>
</evidence>
<keyword evidence="4 6" id="KW-1133">Transmembrane helix</keyword>
<keyword evidence="5 6" id="KW-0472">Membrane</keyword>
<dbReference type="Pfam" id="PF07690">
    <property type="entry name" value="MFS_1"/>
    <property type="match status" value="1"/>
</dbReference>
<dbReference type="EMBL" id="CP111023">
    <property type="protein sequence ID" value="WAR21473.1"/>
    <property type="molecule type" value="Genomic_DNA"/>
</dbReference>
<dbReference type="InterPro" id="IPR036259">
    <property type="entry name" value="MFS_trans_sf"/>
</dbReference>
<evidence type="ECO:0000256" key="4">
    <source>
        <dbReference type="ARBA" id="ARBA00022989"/>
    </source>
</evidence>
<accession>A0ABY7FLC7</accession>
<keyword evidence="3 6" id="KW-0812">Transmembrane</keyword>
<dbReference type="InterPro" id="IPR050930">
    <property type="entry name" value="MFS_Vesicular_Transporter"/>
</dbReference>
<evidence type="ECO:0000256" key="6">
    <source>
        <dbReference type="SAM" id="Phobius"/>
    </source>
</evidence>
<evidence type="ECO:0000313" key="8">
    <source>
        <dbReference type="Proteomes" id="UP001164746"/>
    </source>
</evidence>
<dbReference type="PANTHER" id="PTHR23506:SF4">
    <property type="entry name" value="PORTABELLA"/>
    <property type="match status" value="1"/>
</dbReference>